<comment type="pathway">
    <text evidence="2">Metabolic intermediate biosynthesis; acetyl-CoA biosynthesis; acetyl-CoA from acetate: step 2/2.</text>
</comment>
<evidence type="ECO:0000256" key="1">
    <source>
        <dbReference type="ARBA" id="ARBA00000705"/>
    </source>
</evidence>
<dbReference type="PANTHER" id="PTHR43356">
    <property type="entry name" value="PHOSPHATE ACETYLTRANSFERASE"/>
    <property type="match status" value="1"/>
</dbReference>
<evidence type="ECO:0000256" key="4">
    <source>
        <dbReference type="ARBA" id="ARBA00012707"/>
    </source>
</evidence>
<keyword evidence="11" id="KW-1185">Reference proteome</keyword>
<dbReference type="PANTHER" id="PTHR43356:SF3">
    <property type="entry name" value="PHOSPHATE ACETYLTRANSFERASE"/>
    <property type="match status" value="1"/>
</dbReference>
<dbReference type="EMBL" id="VNIB01000014">
    <property type="protein sequence ID" value="TYO96349.1"/>
    <property type="molecule type" value="Genomic_DNA"/>
</dbReference>
<dbReference type="Gene3D" id="3.40.50.10750">
    <property type="entry name" value="Isocitrate/Isopropylmalate dehydrogenase-like"/>
    <property type="match status" value="1"/>
</dbReference>
<keyword evidence="7" id="KW-0012">Acyltransferase</keyword>
<dbReference type="RefSeq" id="WP_148896822.1">
    <property type="nucleotide sequence ID" value="NZ_VNIB01000014.1"/>
</dbReference>
<evidence type="ECO:0000256" key="3">
    <source>
        <dbReference type="ARBA" id="ARBA00005656"/>
    </source>
</evidence>
<evidence type="ECO:0000313" key="11">
    <source>
        <dbReference type="Proteomes" id="UP000324159"/>
    </source>
</evidence>
<dbReference type="InterPro" id="IPR042112">
    <property type="entry name" value="P_AcTrfase_dom2"/>
</dbReference>
<sequence length="333" mass="34865">MHLVERIKNKARENVQTVVLPEGYDDRMIEAAGRIVGDGLARVILLGRPEALQTRATELGASLEGVTLVDPATSDKLDAYVAELVRLREKKGMTAEQARQTLTAEDNLFFGAMMVRQGDAGGMVAGAYNTTGDVLRAAFQVIGTAAGIKTVSSVFLMVTKTPEFGENGTICFADCAVNPNPDAQALAEIAVSTAASCKSFLGVEARVAMLSFSTKGSARHPDCDKVLKALEIAREMAPELQIDGELQADAALVPRVGAKKAPESTVAGKANVLVFPDLDAGNIGYKLVERLAGAEAVGPIIQGLAKPVNDLSRGCSVDDIVSVAAITAVQAQA</sequence>
<proteinExistence type="inferred from homology"/>
<comment type="catalytic activity">
    <reaction evidence="1">
        <text>acetyl-CoA + phosphate = acetyl phosphate + CoA</text>
        <dbReference type="Rhea" id="RHEA:19521"/>
        <dbReference type="ChEBI" id="CHEBI:22191"/>
        <dbReference type="ChEBI" id="CHEBI:43474"/>
        <dbReference type="ChEBI" id="CHEBI:57287"/>
        <dbReference type="ChEBI" id="CHEBI:57288"/>
        <dbReference type="EC" id="2.3.1.8"/>
    </reaction>
</comment>
<comment type="similarity">
    <text evidence="3">Belongs to the phosphate acetyltransferase and butyryltransferase family.</text>
</comment>
<feature type="domain" description="Phosphate acetyl/butaryl transferase" evidence="9">
    <location>
        <begin position="3"/>
        <end position="328"/>
    </location>
</feature>
<dbReference type="InterPro" id="IPR050500">
    <property type="entry name" value="Phos_Acetyltrans/Butyryltrans"/>
</dbReference>
<evidence type="ECO:0000313" key="10">
    <source>
        <dbReference type="EMBL" id="TYO96349.1"/>
    </source>
</evidence>
<dbReference type="NCBIfam" id="TIGR00651">
    <property type="entry name" value="pta"/>
    <property type="match status" value="1"/>
</dbReference>
<name>A0A5D3WGD1_9BACT</name>
<accession>A0A5D3WGD1</accession>
<protein>
    <recommendedName>
        <fullName evidence="5">Phosphate acetyltransferase</fullName>
        <ecNumber evidence="4">2.3.1.8</ecNumber>
    </recommendedName>
    <alternativeName>
        <fullName evidence="8">Phosphotransacetylase</fullName>
    </alternativeName>
</protein>
<dbReference type="AlphaFoldDB" id="A0A5D3WGD1"/>
<dbReference type="PIRSF" id="PIRSF000428">
    <property type="entry name" value="P_Ac_trans"/>
    <property type="match status" value="1"/>
</dbReference>
<dbReference type="InterPro" id="IPR002505">
    <property type="entry name" value="PTA_PTB"/>
</dbReference>
<dbReference type="Gene3D" id="3.40.50.10950">
    <property type="match status" value="1"/>
</dbReference>
<evidence type="ECO:0000256" key="7">
    <source>
        <dbReference type="ARBA" id="ARBA00023315"/>
    </source>
</evidence>
<dbReference type="Pfam" id="PF01515">
    <property type="entry name" value="PTA_PTB"/>
    <property type="match status" value="1"/>
</dbReference>
<dbReference type="NCBIfam" id="NF007233">
    <property type="entry name" value="PRK09653.1"/>
    <property type="match status" value="1"/>
</dbReference>
<dbReference type="EC" id="2.3.1.8" evidence="4"/>
<keyword evidence="6" id="KW-0808">Transferase</keyword>
<evidence type="ECO:0000256" key="6">
    <source>
        <dbReference type="ARBA" id="ARBA00022679"/>
    </source>
</evidence>
<reference evidence="10 11" key="1">
    <citation type="submission" date="2019-07" db="EMBL/GenBank/DDBJ databases">
        <title>Genomic Encyclopedia of Type Strains, Phase IV (KMG-IV): sequencing the most valuable type-strain genomes for metagenomic binning, comparative biology and taxonomic classification.</title>
        <authorList>
            <person name="Goeker M."/>
        </authorList>
    </citation>
    <scope>NUCLEOTIDE SEQUENCE [LARGE SCALE GENOMIC DNA]</scope>
    <source>
        <strain evidence="10 11">SS015</strain>
    </source>
</reference>
<dbReference type="OrthoDB" id="9805787at2"/>
<dbReference type="InterPro" id="IPR012147">
    <property type="entry name" value="P_Ac_Bu_trans"/>
</dbReference>
<organism evidence="10 11">
    <name type="scientific">Geothermobacter ehrlichii</name>
    <dbReference type="NCBI Taxonomy" id="213224"/>
    <lineage>
        <taxon>Bacteria</taxon>
        <taxon>Pseudomonadati</taxon>
        <taxon>Thermodesulfobacteriota</taxon>
        <taxon>Desulfuromonadia</taxon>
        <taxon>Desulfuromonadales</taxon>
        <taxon>Geothermobacteraceae</taxon>
        <taxon>Geothermobacter</taxon>
    </lineage>
</organism>
<dbReference type="Proteomes" id="UP000324159">
    <property type="component" value="Unassembled WGS sequence"/>
</dbReference>
<dbReference type="InterPro" id="IPR004614">
    <property type="entry name" value="P_AcTrfase"/>
</dbReference>
<comment type="caution">
    <text evidence="10">The sequence shown here is derived from an EMBL/GenBank/DDBJ whole genome shotgun (WGS) entry which is preliminary data.</text>
</comment>
<gene>
    <name evidence="10" type="ORF">EDC39_11455</name>
</gene>
<evidence type="ECO:0000256" key="8">
    <source>
        <dbReference type="ARBA" id="ARBA00031108"/>
    </source>
</evidence>
<dbReference type="SUPFAM" id="SSF53659">
    <property type="entry name" value="Isocitrate/Isopropylmalate dehydrogenase-like"/>
    <property type="match status" value="1"/>
</dbReference>
<evidence type="ECO:0000256" key="5">
    <source>
        <dbReference type="ARBA" id="ARBA00021528"/>
    </source>
</evidence>
<evidence type="ECO:0000259" key="9">
    <source>
        <dbReference type="Pfam" id="PF01515"/>
    </source>
</evidence>
<dbReference type="InterPro" id="IPR042113">
    <property type="entry name" value="P_AcTrfase_dom1"/>
</dbReference>
<evidence type="ECO:0000256" key="2">
    <source>
        <dbReference type="ARBA" id="ARBA00004989"/>
    </source>
</evidence>
<dbReference type="GO" id="GO:0008959">
    <property type="term" value="F:phosphate acetyltransferase activity"/>
    <property type="evidence" value="ECO:0007669"/>
    <property type="project" value="UniProtKB-EC"/>
</dbReference>